<dbReference type="PANTHER" id="PTHR33116:SF86">
    <property type="entry name" value="REVERSE TRANSCRIPTASE DOMAIN-CONTAINING PROTEIN"/>
    <property type="match status" value="1"/>
</dbReference>
<dbReference type="InterPro" id="IPR026960">
    <property type="entry name" value="RVT-Znf"/>
</dbReference>
<dbReference type="Gramene" id="evm.model.07.1348">
    <property type="protein sequence ID" value="cds.evm.model.07.1348"/>
    <property type="gene ID" value="evm.TU.07.1348"/>
</dbReference>
<dbReference type="PROSITE" id="PS50878">
    <property type="entry name" value="RT_POL"/>
    <property type="match status" value="1"/>
</dbReference>
<evidence type="ECO:0000313" key="3">
    <source>
        <dbReference type="Proteomes" id="UP000596661"/>
    </source>
</evidence>
<reference evidence="2" key="1">
    <citation type="submission" date="2018-11" db="EMBL/GenBank/DDBJ databases">
        <authorList>
            <person name="Grassa J C."/>
        </authorList>
    </citation>
    <scope>NUCLEOTIDE SEQUENCE [LARGE SCALE GENOMIC DNA]</scope>
</reference>
<dbReference type="AlphaFoldDB" id="A0A803Q2A7"/>
<accession>A0A803Q2A7</accession>
<reference evidence="2" key="2">
    <citation type="submission" date="2021-03" db="UniProtKB">
        <authorList>
            <consortium name="EnsemblPlants"/>
        </authorList>
    </citation>
    <scope>IDENTIFICATION</scope>
</reference>
<protein>
    <recommendedName>
        <fullName evidence="1">Reverse transcriptase domain-containing protein</fullName>
    </recommendedName>
</protein>
<evidence type="ECO:0000259" key="1">
    <source>
        <dbReference type="PROSITE" id="PS50878"/>
    </source>
</evidence>
<feature type="domain" description="Reverse transcriptase" evidence="1">
    <location>
        <begin position="1"/>
        <end position="181"/>
    </location>
</feature>
<name>A0A803Q2A7_CANSA</name>
<dbReference type="Proteomes" id="UP000596661">
    <property type="component" value="Chromosome 7"/>
</dbReference>
<keyword evidence="3" id="KW-1185">Reference proteome</keyword>
<sequence length="457" mass="51791">MSKAYDRVQWGFRHAMLKNFSEHRIQLVMCCVRSVSYNILLGGKEMGLIMPRRGLRQGDPLSPYLFLLCAEGLSALISDYERRGKIKGCKVARGALVISHIFFVDDSYLYCRATEEEGQNVMELLQCFQIASGQQVNLNKSSVFFSANTGVDVRTRIWSTLRVQEAELGSNSSFVWRSIFETRKLVQVGAHRRVGNGSQISISLNPWLPCDENPRISTNHLAFLRQNVAALMVTDNLAWDVDLVRDLFNDRDAQLILSIPLSSSRTENVKDLLWRTASNCLPTKVQLRFKHVNIDSNYPLCTSNCETILHRLVECPFARSCWERTGIGVSIHVAGTFTGWLESCFRLFDGEQRKIIAMTCCATRKVRNDYVWKKRNVNVASVTLLAKGMLEQWSKAQDKFHVSTATFLIAEMWRKPGAWEIKINVDAALFLGADTYNFMCVPRDASGQVLEAISCCK</sequence>
<proteinExistence type="predicted"/>
<evidence type="ECO:0000313" key="2">
    <source>
        <dbReference type="EnsemblPlants" id="cds.evm.model.07.1348"/>
    </source>
</evidence>
<dbReference type="InterPro" id="IPR000477">
    <property type="entry name" value="RT_dom"/>
</dbReference>
<dbReference type="Pfam" id="PF00078">
    <property type="entry name" value="RVT_1"/>
    <property type="match status" value="1"/>
</dbReference>
<organism evidence="2 3">
    <name type="scientific">Cannabis sativa</name>
    <name type="common">Hemp</name>
    <name type="synonym">Marijuana</name>
    <dbReference type="NCBI Taxonomy" id="3483"/>
    <lineage>
        <taxon>Eukaryota</taxon>
        <taxon>Viridiplantae</taxon>
        <taxon>Streptophyta</taxon>
        <taxon>Embryophyta</taxon>
        <taxon>Tracheophyta</taxon>
        <taxon>Spermatophyta</taxon>
        <taxon>Magnoliopsida</taxon>
        <taxon>eudicotyledons</taxon>
        <taxon>Gunneridae</taxon>
        <taxon>Pentapetalae</taxon>
        <taxon>rosids</taxon>
        <taxon>fabids</taxon>
        <taxon>Rosales</taxon>
        <taxon>Cannabaceae</taxon>
        <taxon>Cannabis</taxon>
    </lineage>
</organism>
<dbReference type="EnsemblPlants" id="evm.model.07.1348">
    <property type="protein sequence ID" value="cds.evm.model.07.1348"/>
    <property type="gene ID" value="evm.TU.07.1348"/>
</dbReference>
<dbReference type="Pfam" id="PF13966">
    <property type="entry name" value="zf-RVT"/>
    <property type="match status" value="1"/>
</dbReference>
<dbReference type="PANTHER" id="PTHR33116">
    <property type="entry name" value="REVERSE TRANSCRIPTASE ZINC-BINDING DOMAIN-CONTAINING PROTEIN-RELATED-RELATED"/>
    <property type="match status" value="1"/>
</dbReference>
<dbReference type="EMBL" id="UZAU01000661">
    <property type="status" value="NOT_ANNOTATED_CDS"/>
    <property type="molecule type" value="Genomic_DNA"/>
</dbReference>